<keyword evidence="13" id="KW-0175">Coiled coil</keyword>
<dbReference type="PRINTS" id="PR00344">
    <property type="entry name" value="BCTRLSENSOR"/>
</dbReference>
<evidence type="ECO:0000256" key="9">
    <source>
        <dbReference type="ARBA" id="ARBA00022840"/>
    </source>
</evidence>
<dbReference type="PANTHER" id="PTHR45436">
    <property type="entry name" value="SENSOR HISTIDINE KINASE YKOH"/>
    <property type="match status" value="1"/>
</dbReference>
<dbReference type="STRING" id="857265.WG78_10615"/>
<dbReference type="GO" id="GO:0005886">
    <property type="term" value="C:plasma membrane"/>
    <property type="evidence" value="ECO:0007669"/>
    <property type="project" value="TreeGrafter"/>
</dbReference>
<feature type="coiled-coil region" evidence="13">
    <location>
        <begin position="195"/>
        <end position="251"/>
    </location>
</feature>
<accession>A0A0N0XK41</accession>
<name>A0A0N0XK41_9NEIS</name>
<dbReference type="SMART" id="SM00387">
    <property type="entry name" value="HATPase_c"/>
    <property type="match status" value="1"/>
</dbReference>
<dbReference type="InterPro" id="IPR050428">
    <property type="entry name" value="TCS_sensor_his_kinase"/>
</dbReference>
<comment type="caution">
    <text evidence="16">The sequence shown here is derived from an EMBL/GenBank/DDBJ whole genome shotgun (WGS) entry which is preliminary data.</text>
</comment>
<evidence type="ECO:0000256" key="8">
    <source>
        <dbReference type="ARBA" id="ARBA00022777"/>
    </source>
</evidence>
<reference evidence="16 17" key="1">
    <citation type="submission" date="2015-07" db="EMBL/GenBank/DDBJ databases">
        <title>Draft genome sequence of the Amantichitinum ursilacus IGB-41, a new chitin-degrading bacterium.</title>
        <authorList>
            <person name="Kirstahler P."/>
            <person name="Guenther M."/>
            <person name="Grumaz C."/>
            <person name="Rupp S."/>
            <person name="Zibek S."/>
            <person name="Sohn K."/>
        </authorList>
    </citation>
    <scope>NUCLEOTIDE SEQUENCE [LARGE SCALE GENOMIC DNA]</scope>
    <source>
        <strain evidence="16 17">IGB-41</strain>
    </source>
</reference>
<dbReference type="InterPro" id="IPR003661">
    <property type="entry name" value="HisK_dim/P_dom"/>
</dbReference>
<feature type="domain" description="Histidine kinase" evidence="15">
    <location>
        <begin position="222"/>
        <end position="436"/>
    </location>
</feature>
<evidence type="ECO:0000256" key="12">
    <source>
        <dbReference type="ARBA" id="ARBA00023136"/>
    </source>
</evidence>
<feature type="transmembrane region" description="Helical" evidence="14">
    <location>
        <begin position="134"/>
        <end position="161"/>
    </location>
</feature>
<dbReference type="SUPFAM" id="SSF47384">
    <property type="entry name" value="Homodimeric domain of signal transducing histidine kinase"/>
    <property type="match status" value="1"/>
</dbReference>
<comment type="catalytic activity">
    <reaction evidence="1">
        <text>ATP + protein L-histidine = ADP + protein N-phospho-L-histidine.</text>
        <dbReference type="EC" id="2.7.13.3"/>
    </reaction>
</comment>
<dbReference type="InterPro" id="IPR005467">
    <property type="entry name" value="His_kinase_dom"/>
</dbReference>
<keyword evidence="10 14" id="KW-1133">Transmembrane helix</keyword>
<evidence type="ECO:0000256" key="11">
    <source>
        <dbReference type="ARBA" id="ARBA00023012"/>
    </source>
</evidence>
<dbReference type="Pfam" id="PF02518">
    <property type="entry name" value="HATPase_c"/>
    <property type="match status" value="1"/>
</dbReference>
<dbReference type="Gene3D" id="1.10.287.130">
    <property type="match status" value="1"/>
</dbReference>
<keyword evidence="9" id="KW-0067">ATP-binding</keyword>
<keyword evidence="7" id="KW-0547">Nucleotide-binding</keyword>
<protein>
    <recommendedName>
        <fullName evidence="3">histidine kinase</fullName>
        <ecNumber evidence="3">2.7.13.3</ecNumber>
    </recommendedName>
</protein>
<organism evidence="16 17">
    <name type="scientific">Amantichitinum ursilacus</name>
    <dbReference type="NCBI Taxonomy" id="857265"/>
    <lineage>
        <taxon>Bacteria</taxon>
        <taxon>Pseudomonadati</taxon>
        <taxon>Pseudomonadota</taxon>
        <taxon>Betaproteobacteria</taxon>
        <taxon>Neisseriales</taxon>
        <taxon>Chitinibacteraceae</taxon>
        <taxon>Amantichitinum</taxon>
    </lineage>
</organism>
<evidence type="ECO:0000256" key="14">
    <source>
        <dbReference type="SAM" id="Phobius"/>
    </source>
</evidence>
<keyword evidence="11" id="KW-0902">Two-component regulatory system</keyword>
<evidence type="ECO:0000256" key="2">
    <source>
        <dbReference type="ARBA" id="ARBA00004141"/>
    </source>
</evidence>
<evidence type="ECO:0000256" key="5">
    <source>
        <dbReference type="ARBA" id="ARBA00022679"/>
    </source>
</evidence>
<keyword evidence="17" id="KW-1185">Reference proteome</keyword>
<keyword evidence="5 16" id="KW-0808">Transferase</keyword>
<dbReference type="Pfam" id="PF00512">
    <property type="entry name" value="HisKA"/>
    <property type="match status" value="1"/>
</dbReference>
<dbReference type="GO" id="GO:0000155">
    <property type="term" value="F:phosphorelay sensor kinase activity"/>
    <property type="evidence" value="ECO:0007669"/>
    <property type="project" value="InterPro"/>
</dbReference>
<dbReference type="InterPro" id="IPR036890">
    <property type="entry name" value="HATPase_C_sf"/>
</dbReference>
<evidence type="ECO:0000259" key="15">
    <source>
        <dbReference type="PROSITE" id="PS50109"/>
    </source>
</evidence>
<dbReference type="PATRIC" id="fig|857265.3.peg.2182"/>
<dbReference type="SMART" id="SM00388">
    <property type="entry name" value="HisKA"/>
    <property type="match status" value="1"/>
</dbReference>
<evidence type="ECO:0000256" key="6">
    <source>
        <dbReference type="ARBA" id="ARBA00022692"/>
    </source>
</evidence>
<comment type="subcellular location">
    <subcellularLocation>
        <location evidence="2">Membrane</location>
        <topology evidence="2">Multi-pass membrane protein</topology>
    </subcellularLocation>
</comment>
<dbReference type="InterPro" id="IPR004358">
    <property type="entry name" value="Sig_transdc_His_kin-like_C"/>
</dbReference>
<dbReference type="InterPro" id="IPR036097">
    <property type="entry name" value="HisK_dim/P_sf"/>
</dbReference>
<sequence length="440" mass="47961">MISIRKQLVASLLAVLCGAIALGAAITFYRARQEVNQLFDYQLRQMALALRDQNFIGSLPPPARDRGDFDFVIQVWNERGIRIYMSHPGRALPDRATLGFATVETRDGTWRTLSIPVNNQVVQVAQPMRIRNQLALMAALRTIMPFLAMLPLLAVIGWWLVGRGLSPLEKLAAAVAARTPVALEPVALEHAPIEASALVNEINSLMARLEQAMSAQRNFTADAAHELRTPLTALQLQLQMLERATSEEDRQIAMNNLQSGLERATHVLLQLLALARAEPDAQARPPVQIDLLELAGTVLADHYTLAEDKELDIGLSEHAHTAYLTADPESVRVLLSNLVTNAVRYTPQGGRVDVLTGLDNVGQPFMRVSDSGPGIPPEERERVFDRFYRRPGMTVGGSGLGLAIVKAIAERNHASVQLGESSLGGLAAEVIFTIPNPAAA</sequence>
<dbReference type="RefSeq" id="WP_053937778.1">
    <property type="nucleotide sequence ID" value="NZ_LAQT01000008.1"/>
</dbReference>
<evidence type="ECO:0000256" key="3">
    <source>
        <dbReference type="ARBA" id="ARBA00012438"/>
    </source>
</evidence>
<keyword evidence="4" id="KW-0597">Phosphoprotein</keyword>
<dbReference type="Proteomes" id="UP000037939">
    <property type="component" value="Unassembled WGS sequence"/>
</dbReference>
<evidence type="ECO:0000256" key="7">
    <source>
        <dbReference type="ARBA" id="ARBA00022741"/>
    </source>
</evidence>
<dbReference type="GO" id="GO:0005524">
    <property type="term" value="F:ATP binding"/>
    <property type="evidence" value="ECO:0007669"/>
    <property type="project" value="UniProtKB-KW"/>
</dbReference>
<dbReference type="EMBL" id="LAQT01000008">
    <property type="protein sequence ID" value="KPC52936.1"/>
    <property type="molecule type" value="Genomic_DNA"/>
</dbReference>
<dbReference type="InterPro" id="IPR003594">
    <property type="entry name" value="HATPase_dom"/>
</dbReference>
<dbReference type="AlphaFoldDB" id="A0A0N0XK41"/>
<keyword evidence="6 14" id="KW-0812">Transmembrane</keyword>
<dbReference type="EC" id="2.7.13.3" evidence="3"/>
<evidence type="ECO:0000313" key="16">
    <source>
        <dbReference type="EMBL" id="KPC52936.1"/>
    </source>
</evidence>
<evidence type="ECO:0000256" key="13">
    <source>
        <dbReference type="SAM" id="Coils"/>
    </source>
</evidence>
<keyword evidence="8" id="KW-0418">Kinase</keyword>
<dbReference type="OrthoDB" id="8583694at2"/>
<dbReference type="CDD" id="cd00082">
    <property type="entry name" value="HisKA"/>
    <property type="match status" value="1"/>
</dbReference>
<dbReference type="PANTHER" id="PTHR45436:SF14">
    <property type="entry name" value="SENSOR PROTEIN QSEC"/>
    <property type="match status" value="1"/>
</dbReference>
<dbReference type="PROSITE" id="PS50109">
    <property type="entry name" value="HIS_KIN"/>
    <property type="match status" value="1"/>
</dbReference>
<proteinExistence type="predicted"/>
<dbReference type="SUPFAM" id="SSF55874">
    <property type="entry name" value="ATPase domain of HSP90 chaperone/DNA topoisomerase II/histidine kinase"/>
    <property type="match status" value="1"/>
</dbReference>
<evidence type="ECO:0000256" key="4">
    <source>
        <dbReference type="ARBA" id="ARBA00022553"/>
    </source>
</evidence>
<evidence type="ECO:0000256" key="10">
    <source>
        <dbReference type="ARBA" id="ARBA00022989"/>
    </source>
</evidence>
<dbReference type="Gene3D" id="3.30.565.10">
    <property type="entry name" value="Histidine kinase-like ATPase, C-terminal domain"/>
    <property type="match status" value="1"/>
</dbReference>
<evidence type="ECO:0000256" key="1">
    <source>
        <dbReference type="ARBA" id="ARBA00000085"/>
    </source>
</evidence>
<gene>
    <name evidence="16" type="primary">qseC_3</name>
    <name evidence="16" type="ORF">WG78_10615</name>
</gene>
<keyword evidence="12 14" id="KW-0472">Membrane</keyword>
<evidence type="ECO:0000313" key="17">
    <source>
        <dbReference type="Proteomes" id="UP000037939"/>
    </source>
</evidence>